<dbReference type="PANTHER" id="PTHR36582">
    <property type="entry name" value="ANTITOXIN PARD"/>
    <property type="match status" value="1"/>
</dbReference>
<dbReference type="InterPro" id="IPR010985">
    <property type="entry name" value="Ribbon_hlx_hlx"/>
</dbReference>
<comment type="function">
    <text evidence="3">Antitoxin component of a type II toxin-antitoxin (TA) system. Neutralizes the effect of toxin ParE.</text>
</comment>
<dbReference type="Proteomes" id="UP000249396">
    <property type="component" value="Unassembled WGS sequence"/>
</dbReference>
<proteinExistence type="inferred from homology"/>
<dbReference type="InterPro" id="IPR013321">
    <property type="entry name" value="Arc_rbn_hlx_hlx"/>
</dbReference>
<dbReference type="SUPFAM" id="SSF47598">
    <property type="entry name" value="Ribbon-helix-helix"/>
    <property type="match status" value="1"/>
</dbReference>
<dbReference type="GO" id="GO:0006355">
    <property type="term" value="P:regulation of DNA-templated transcription"/>
    <property type="evidence" value="ECO:0007669"/>
    <property type="project" value="InterPro"/>
</dbReference>
<dbReference type="InterPro" id="IPR022789">
    <property type="entry name" value="ParD"/>
</dbReference>
<comment type="caution">
    <text evidence="4">The sequence shown here is derived from an EMBL/GenBank/DDBJ whole genome shotgun (WGS) entry which is preliminary data.</text>
</comment>
<organism evidence="4 5">
    <name type="scientific">Candidatus Methylumidiphilus alinenensis</name>
    <dbReference type="NCBI Taxonomy" id="2202197"/>
    <lineage>
        <taxon>Bacteria</taxon>
        <taxon>Pseudomonadati</taxon>
        <taxon>Pseudomonadota</taxon>
        <taxon>Gammaproteobacteria</taxon>
        <taxon>Methylococcales</taxon>
        <taxon>Candidatus Methylumidiphilus</taxon>
    </lineage>
</organism>
<comment type="similarity">
    <text evidence="1">Belongs to the ParD antitoxin family.</text>
</comment>
<evidence type="ECO:0000256" key="3">
    <source>
        <dbReference type="ARBA" id="ARBA00037106"/>
    </source>
</evidence>
<dbReference type="Pfam" id="PF03693">
    <property type="entry name" value="ParD_antitoxin"/>
    <property type="match status" value="1"/>
</dbReference>
<sequence length="83" mass="9452">MATMNISLPESLKNFIDTQVQERGYSTSSEYVRELIRNDQIRQGEQKLAALMLEGLESGPAIPVNEAYWNGKRDALKQRQPVQ</sequence>
<name>A0A2W4QV22_9GAMM</name>
<evidence type="ECO:0000313" key="5">
    <source>
        <dbReference type="Proteomes" id="UP000249396"/>
    </source>
</evidence>
<gene>
    <name evidence="4" type="ORF">DM484_18270</name>
</gene>
<evidence type="ECO:0000313" key="4">
    <source>
        <dbReference type="EMBL" id="PZN75672.1"/>
    </source>
</evidence>
<dbReference type="CDD" id="cd22231">
    <property type="entry name" value="RHH_NikR_HicB-like"/>
    <property type="match status" value="1"/>
</dbReference>
<accession>A0A2W4QV22</accession>
<protein>
    <recommendedName>
        <fullName evidence="2">Antitoxin ParD</fullName>
    </recommendedName>
</protein>
<dbReference type="PANTHER" id="PTHR36582:SF2">
    <property type="entry name" value="ANTITOXIN PARD"/>
    <property type="match status" value="1"/>
</dbReference>
<dbReference type="Gene3D" id="1.10.1220.10">
    <property type="entry name" value="Met repressor-like"/>
    <property type="match status" value="1"/>
</dbReference>
<dbReference type="EMBL" id="QJPH01000380">
    <property type="protein sequence ID" value="PZN75672.1"/>
    <property type="molecule type" value="Genomic_DNA"/>
</dbReference>
<evidence type="ECO:0000256" key="1">
    <source>
        <dbReference type="ARBA" id="ARBA00008580"/>
    </source>
</evidence>
<reference evidence="4 5" key="1">
    <citation type="journal article" date="2018" name="Aquat. Microb. Ecol.">
        <title>Gammaproteobacterial methanotrophs dominate.</title>
        <authorList>
            <person name="Rissanen A.J."/>
            <person name="Saarenheimo J."/>
            <person name="Tiirola M."/>
            <person name="Peura S."/>
            <person name="Aalto S.L."/>
            <person name="Karvinen A."/>
            <person name="Nykanen H."/>
        </authorList>
    </citation>
    <scope>NUCLEOTIDE SEQUENCE [LARGE SCALE GENOMIC DNA]</scope>
    <source>
        <strain evidence="4">AMbin10</strain>
    </source>
</reference>
<dbReference type="AlphaFoldDB" id="A0A2W4QV22"/>
<dbReference type="NCBIfam" id="TIGR02606">
    <property type="entry name" value="antidote_CC2985"/>
    <property type="match status" value="1"/>
</dbReference>
<evidence type="ECO:0000256" key="2">
    <source>
        <dbReference type="ARBA" id="ARBA00017940"/>
    </source>
</evidence>